<evidence type="ECO:0000313" key="4">
    <source>
        <dbReference type="Proteomes" id="UP000006546"/>
    </source>
</evidence>
<reference evidence="4" key="1">
    <citation type="submission" date="2011-04" db="EMBL/GenBank/DDBJ databases">
        <title>The complete genome of Treponema brennaborense DSM 12168.</title>
        <authorList>
            <person name="Lucas S."/>
            <person name="Han J."/>
            <person name="Lapidus A."/>
            <person name="Bruce D."/>
            <person name="Goodwin L."/>
            <person name="Pitluck S."/>
            <person name="Peters L."/>
            <person name="Kyrpides N."/>
            <person name="Mavromatis K."/>
            <person name="Ivanova N."/>
            <person name="Mikhailova N."/>
            <person name="Pagani I."/>
            <person name="Teshima H."/>
            <person name="Detter J.C."/>
            <person name="Tapia R."/>
            <person name="Han C."/>
            <person name="Land M."/>
            <person name="Hauser L."/>
            <person name="Markowitz V."/>
            <person name="Cheng J.-F."/>
            <person name="Hugenholtz P."/>
            <person name="Woyke T."/>
            <person name="Wu D."/>
            <person name="Gronow S."/>
            <person name="Wellnitz S."/>
            <person name="Brambilla E."/>
            <person name="Klenk H.-P."/>
            <person name="Eisen J.A."/>
        </authorList>
    </citation>
    <scope>NUCLEOTIDE SEQUENCE [LARGE SCALE GENOMIC DNA]</scope>
    <source>
        <strain evidence="4">DSM 12168 / CIP 105900 / DD5/3</strain>
    </source>
</reference>
<dbReference type="InterPro" id="IPR010916">
    <property type="entry name" value="TonB_box_CS"/>
</dbReference>
<keyword evidence="4" id="KW-1185">Reference proteome</keyword>
<dbReference type="InterPro" id="IPR017853">
    <property type="entry name" value="GH"/>
</dbReference>
<gene>
    <name evidence="3" type="ordered locus">Trebr_2104</name>
</gene>
<dbReference type="Proteomes" id="UP000006546">
    <property type="component" value="Chromosome"/>
</dbReference>
<dbReference type="RefSeq" id="WP_013759222.1">
    <property type="nucleotide sequence ID" value="NC_015500.1"/>
</dbReference>
<dbReference type="PANTHER" id="PTHR35882:SF2">
    <property type="entry name" value="PELA"/>
    <property type="match status" value="1"/>
</dbReference>
<name>F4LK57_TREBD</name>
<dbReference type="STRING" id="906968.Trebr_2104"/>
<feature type="signal peptide" evidence="1">
    <location>
        <begin position="1"/>
        <end position="24"/>
    </location>
</feature>
<dbReference type="Gene3D" id="3.20.20.70">
    <property type="entry name" value="Aldolase class I"/>
    <property type="match status" value="1"/>
</dbReference>
<dbReference type="KEGG" id="tbe:Trebr_2104"/>
<dbReference type="PANTHER" id="PTHR35882">
    <property type="entry name" value="PELA"/>
    <property type="match status" value="1"/>
</dbReference>
<evidence type="ECO:0000259" key="2">
    <source>
        <dbReference type="Pfam" id="PF03537"/>
    </source>
</evidence>
<dbReference type="Pfam" id="PF03537">
    <property type="entry name" value="Glyco_hydro_114"/>
    <property type="match status" value="1"/>
</dbReference>
<protein>
    <submittedName>
        <fullName evidence="3">TM1410 hypothetical-related protein</fullName>
    </submittedName>
</protein>
<dbReference type="EMBL" id="CP002696">
    <property type="protein sequence ID" value="AEE17519.1"/>
    <property type="molecule type" value="Genomic_DNA"/>
</dbReference>
<dbReference type="PROSITE" id="PS00430">
    <property type="entry name" value="TONB_DEPENDENT_REC_1"/>
    <property type="match status" value="1"/>
</dbReference>
<accession>F4LK57</accession>
<organism evidence="3 4">
    <name type="scientific">Treponema brennaborense (strain DSM 12168 / CIP 105900 / DD5/3)</name>
    <dbReference type="NCBI Taxonomy" id="906968"/>
    <lineage>
        <taxon>Bacteria</taxon>
        <taxon>Pseudomonadati</taxon>
        <taxon>Spirochaetota</taxon>
        <taxon>Spirochaetia</taxon>
        <taxon>Spirochaetales</taxon>
        <taxon>Treponemataceae</taxon>
        <taxon>Treponema</taxon>
    </lineage>
</organism>
<proteinExistence type="predicted"/>
<dbReference type="AlphaFoldDB" id="F4LK57"/>
<sequence length="287" mass="31425">MSAALAAFAAAAFAAAALAQTASAQTTDAVLTADADRASYGVFIGLEPENAGAAAGYETIVVDAALFSAEQIADLHRSARTVYSYLNIGSIEKFRSYYADFKKITLGPYRNWPEERWIDVSNPAWQNFVTETLAQNLVEKGIDGFFLDNADVWHEYREPRIYAGLLQILAELKRFGLPVILNGADTFVRHALDTGELAGLVDGVNQETVFTTINFKKGTFGTAKTDAIDYYTDYLLRCKRAGLAVYLTEYGTDARTAERIAEFCIRNGFAYYVSPSVQLNGAPPQAE</sequence>
<dbReference type="InterPro" id="IPR004352">
    <property type="entry name" value="GH114_TIM-barrel"/>
</dbReference>
<dbReference type="SUPFAM" id="SSF51445">
    <property type="entry name" value="(Trans)glycosidases"/>
    <property type="match status" value="1"/>
</dbReference>
<evidence type="ECO:0000256" key="1">
    <source>
        <dbReference type="SAM" id="SignalP"/>
    </source>
</evidence>
<dbReference type="InterPro" id="IPR013785">
    <property type="entry name" value="Aldolase_TIM"/>
</dbReference>
<dbReference type="HOGENOM" id="CLU_094223_0_0_12"/>
<feature type="domain" description="Glycoside-hydrolase family GH114 TIM-barrel" evidence="2">
    <location>
        <begin position="61"/>
        <end position="279"/>
    </location>
</feature>
<evidence type="ECO:0000313" key="3">
    <source>
        <dbReference type="EMBL" id="AEE17519.1"/>
    </source>
</evidence>
<keyword evidence="1" id="KW-0732">Signal</keyword>
<dbReference type="eggNOG" id="COG3868">
    <property type="taxonomic scope" value="Bacteria"/>
</dbReference>
<feature type="chain" id="PRO_5003310884" evidence="1">
    <location>
        <begin position="25"/>
        <end position="287"/>
    </location>
</feature>